<feature type="domain" description="Disease resistance R13L4/SHOC-2-like LRR" evidence="5">
    <location>
        <begin position="425"/>
        <end position="538"/>
    </location>
</feature>
<dbReference type="PANTHER" id="PTHR23155:SF1122">
    <property type="entry name" value="NB-ARC DOMAIN CONTAINING PROTEIN, EXPRESSED"/>
    <property type="match status" value="1"/>
</dbReference>
<dbReference type="EMBL" id="OZ075115">
    <property type="protein sequence ID" value="CAL5068371.1"/>
    <property type="molecule type" value="Genomic_DNA"/>
</dbReference>
<dbReference type="Proteomes" id="UP001497457">
    <property type="component" value="Chromosome 5rd"/>
</dbReference>
<name>A0ABC9F3Q4_9POAL</name>
<dbReference type="InterPro" id="IPR027417">
    <property type="entry name" value="P-loop_NTPase"/>
</dbReference>
<feature type="domain" description="Disease resistance protein winged helix" evidence="4">
    <location>
        <begin position="307"/>
        <end position="374"/>
    </location>
</feature>
<dbReference type="InterPro" id="IPR002182">
    <property type="entry name" value="NB-ARC"/>
</dbReference>
<keyword evidence="7" id="KW-1185">Reference proteome</keyword>
<dbReference type="SUPFAM" id="SSF52540">
    <property type="entry name" value="P-loop containing nucleoside triphosphate hydrolases"/>
    <property type="match status" value="1"/>
</dbReference>
<dbReference type="Pfam" id="PF23598">
    <property type="entry name" value="LRR_14"/>
    <property type="match status" value="1"/>
</dbReference>
<dbReference type="PANTHER" id="PTHR23155">
    <property type="entry name" value="DISEASE RESISTANCE PROTEIN RP"/>
    <property type="match status" value="1"/>
</dbReference>
<proteinExistence type="predicted"/>
<sequence>MGDHKQERKEDDSRWTMAMQHLLGFCARGVVVADRLDRQWMKLLRELAYDIEDWIDKLRIQDGCQSKLESDCSNLLQEFESDCSDVLEEFKERILSLQDFGQQFGLLKVGFADLVPSTLDLEDTTPEKIMHDDGILCQKKPCIVGGLGKTTLAREVFQKQRSQFDCGAIVYVGRYPSIDDTLMDVARQVISKSFVPCDNKRITTELLEFLRMKRYLIVIDDIWTISSWPRITCAFPDNKLGSRILATTEDEKLAKFCSVQPIDFISVSKPLADCDSRLLLLSRMSSSEEDFLKYPDIIESVLKVCCENCTISKDRLIRRWMAEGFIPSIKGESLWGVGESYFKELARRGLIQLVLSDINDEIGCTIHNIIHEFIRSLSTEENFVTVGEHLSSRSYPSYTIQRFTHDCSRQYESSVLASMMVHLSKVRSLAVSGNTNNQLSDASNFKLVRVLDLEGATGLRKRQLRNIRKLVLLRYLGLRGSDACQLPEKMNELQHLETVDLRQTKVNDLPQLATANLVSLLGDCLMIPREVPKGILYLHGLTHLHIRVRVIEAEGLHVLEQLCNLVLLDLESHDSLGRCIISKKGCFRSLKVFWLRCLDSGMGLQFGPGVMPQLRRFKLVFGAKQTEDKFGDFDFGIENLICLEEVSVIINCSTHASEAAIRDQVLSKIPNNPSLELRSVLTE</sequence>
<feature type="domain" description="NB-ARC" evidence="3">
    <location>
        <begin position="145"/>
        <end position="265"/>
    </location>
</feature>
<dbReference type="PRINTS" id="PR00364">
    <property type="entry name" value="DISEASERSIST"/>
</dbReference>
<reference evidence="6 7" key="2">
    <citation type="submission" date="2024-10" db="EMBL/GenBank/DDBJ databases">
        <authorList>
            <person name="Ryan C."/>
        </authorList>
    </citation>
    <scope>NUCLEOTIDE SEQUENCE [LARGE SCALE GENOMIC DNA]</scope>
</reference>
<keyword evidence="2" id="KW-0611">Plant defense</keyword>
<dbReference type="AlphaFoldDB" id="A0ABC9F3Q4"/>
<organism evidence="6 7">
    <name type="scientific">Urochloa decumbens</name>
    <dbReference type="NCBI Taxonomy" id="240449"/>
    <lineage>
        <taxon>Eukaryota</taxon>
        <taxon>Viridiplantae</taxon>
        <taxon>Streptophyta</taxon>
        <taxon>Embryophyta</taxon>
        <taxon>Tracheophyta</taxon>
        <taxon>Spermatophyta</taxon>
        <taxon>Magnoliopsida</taxon>
        <taxon>Liliopsida</taxon>
        <taxon>Poales</taxon>
        <taxon>Poaceae</taxon>
        <taxon>PACMAD clade</taxon>
        <taxon>Panicoideae</taxon>
        <taxon>Panicodae</taxon>
        <taxon>Paniceae</taxon>
        <taxon>Melinidinae</taxon>
        <taxon>Urochloa</taxon>
    </lineage>
</organism>
<accession>A0ABC9F3Q4</accession>
<dbReference type="Pfam" id="PF23559">
    <property type="entry name" value="WHD_DRP"/>
    <property type="match status" value="1"/>
</dbReference>
<evidence type="ECO:0008006" key="8">
    <source>
        <dbReference type="Google" id="ProtNLM"/>
    </source>
</evidence>
<dbReference type="Pfam" id="PF00931">
    <property type="entry name" value="NB-ARC"/>
    <property type="match status" value="1"/>
</dbReference>
<dbReference type="Gene3D" id="1.20.5.4130">
    <property type="match status" value="1"/>
</dbReference>
<evidence type="ECO:0000259" key="5">
    <source>
        <dbReference type="Pfam" id="PF23598"/>
    </source>
</evidence>
<protein>
    <recommendedName>
        <fullName evidence="8">NB-ARC domain-containing protein</fullName>
    </recommendedName>
</protein>
<dbReference type="InterPro" id="IPR032675">
    <property type="entry name" value="LRR_dom_sf"/>
</dbReference>
<evidence type="ECO:0000313" key="6">
    <source>
        <dbReference type="EMBL" id="CAL5068371.1"/>
    </source>
</evidence>
<evidence type="ECO:0000313" key="7">
    <source>
        <dbReference type="Proteomes" id="UP001497457"/>
    </source>
</evidence>
<evidence type="ECO:0000256" key="2">
    <source>
        <dbReference type="ARBA" id="ARBA00022821"/>
    </source>
</evidence>
<dbReference type="InterPro" id="IPR058922">
    <property type="entry name" value="WHD_DRP"/>
</dbReference>
<dbReference type="GO" id="GO:0051707">
    <property type="term" value="P:response to other organism"/>
    <property type="evidence" value="ECO:0007669"/>
    <property type="project" value="UniProtKB-ARBA"/>
</dbReference>
<evidence type="ECO:0000259" key="3">
    <source>
        <dbReference type="Pfam" id="PF00931"/>
    </source>
</evidence>
<dbReference type="GO" id="GO:0006952">
    <property type="term" value="P:defense response"/>
    <property type="evidence" value="ECO:0007669"/>
    <property type="project" value="UniProtKB-KW"/>
</dbReference>
<evidence type="ECO:0000259" key="4">
    <source>
        <dbReference type="Pfam" id="PF23559"/>
    </source>
</evidence>
<keyword evidence="1" id="KW-0677">Repeat</keyword>
<reference evidence="7" key="1">
    <citation type="submission" date="2024-06" db="EMBL/GenBank/DDBJ databases">
        <authorList>
            <person name="Ryan C."/>
        </authorList>
    </citation>
    <scope>NUCLEOTIDE SEQUENCE [LARGE SCALE GENOMIC DNA]</scope>
</reference>
<dbReference type="SUPFAM" id="SSF52058">
    <property type="entry name" value="L domain-like"/>
    <property type="match status" value="1"/>
</dbReference>
<evidence type="ECO:0000256" key="1">
    <source>
        <dbReference type="ARBA" id="ARBA00022737"/>
    </source>
</evidence>
<dbReference type="Gene3D" id="3.80.10.10">
    <property type="entry name" value="Ribonuclease Inhibitor"/>
    <property type="match status" value="1"/>
</dbReference>
<dbReference type="Gene3D" id="3.40.50.300">
    <property type="entry name" value="P-loop containing nucleotide triphosphate hydrolases"/>
    <property type="match status" value="1"/>
</dbReference>
<dbReference type="InterPro" id="IPR044974">
    <property type="entry name" value="Disease_R_plants"/>
</dbReference>
<dbReference type="InterPro" id="IPR055414">
    <property type="entry name" value="LRR_R13L4/SHOC2-like"/>
</dbReference>
<gene>
    <name evidence="6" type="ORF">URODEC1_LOCUS101533</name>
</gene>